<dbReference type="Proteomes" id="UP000059188">
    <property type="component" value="Unassembled WGS sequence"/>
</dbReference>
<proteinExistence type="predicted"/>
<accession>A0A0B7F872</accession>
<name>A0A0B7F872_THACB</name>
<dbReference type="EMBL" id="LN679236">
    <property type="protein sequence ID" value="CEL53750.1"/>
    <property type="molecule type" value="Genomic_DNA"/>
</dbReference>
<feature type="compositionally biased region" description="Polar residues" evidence="1">
    <location>
        <begin position="76"/>
        <end position="93"/>
    </location>
</feature>
<sequence>MTGWFLDAEVSWLVEHHYQEFLAIDRHGQDEYKGQNMSSLQAFLRRVTDDFGTEFPYRHYQTPVNKSPEELRSRQVKSVLNKSRSGATHQRNNPRARDDEREESEEVTDESGGTDESQDEGDGETVGEADDEDATAQWTDVEPDNEGISQDVAMGDERYEGSASPPNASVSNLWEDYQPSDEQIGGWSTALEYLQHLKNSSWAECDVDDLEQYATPSLTPTFRTP</sequence>
<organism evidence="2 3">
    <name type="scientific">Thanatephorus cucumeris (strain AG1-IB / isolate 7/3/14)</name>
    <name type="common">Lettuce bottom rot fungus</name>
    <name type="synonym">Rhizoctonia solani</name>
    <dbReference type="NCBI Taxonomy" id="1108050"/>
    <lineage>
        <taxon>Eukaryota</taxon>
        <taxon>Fungi</taxon>
        <taxon>Dikarya</taxon>
        <taxon>Basidiomycota</taxon>
        <taxon>Agaricomycotina</taxon>
        <taxon>Agaricomycetes</taxon>
        <taxon>Cantharellales</taxon>
        <taxon>Ceratobasidiaceae</taxon>
        <taxon>Rhizoctonia</taxon>
        <taxon>Rhizoctonia solani AG-1</taxon>
    </lineage>
</organism>
<feature type="region of interest" description="Disordered" evidence="1">
    <location>
        <begin position="58"/>
        <end position="173"/>
    </location>
</feature>
<feature type="compositionally biased region" description="Acidic residues" evidence="1">
    <location>
        <begin position="100"/>
        <end position="134"/>
    </location>
</feature>
<gene>
    <name evidence="2" type="ORF">RSOLAG1IB_11487</name>
</gene>
<reference evidence="2 3" key="1">
    <citation type="submission" date="2014-11" db="EMBL/GenBank/DDBJ databases">
        <authorList>
            <person name="Wibberg Daniel"/>
        </authorList>
    </citation>
    <scope>NUCLEOTIDE SEQUENCE [LARGE SCALE GENOMIC DNA]</scope>
    <source>
        <strain evidence="2">Rhizoctonia solani AG1-IB 7/3/14</strain>
    </source>
</reference>
<dbReference type="AlphaFoldDB" id="A0A0B7F872"/>
<evidence type="ECO:0000313" key="3">
    <source>
        <dbReference type="Proteomes" id="UP000059188"/>
    </source>
</evidence>
<evidence type="ECO:0000256" key="1">
    <source>
        <dbReference type="SAM" id="MobiDB-lite"/>
    </source>
</evidence>
<protein>
    <submittedName>
        <fullName evidence="2">Uncharacterized protein</fullName>
    </submittedName>
</protein>
<keyword evidence="3" id="KW-1185">Reference proteome</keyword>
<evidence type="ECO:0000313" key="2">
    <source>
        <dbReference type="EMBL" id="CEL53750.1"/>
    </source>
</evidence>